<gene>
    <name evidence="11" type="ORF">FHS83_002853</name>
</gene>
<evidence type="ECO:0000256" key="6">
    <source>
        <dbReference type="ARBA" id="ARBA00023136"/>
    </source>
</evidence>
<name>A0A846N227_9PROT</name>
<keyword evidence="8" id="KW-0868">Chloride</keyword>
<evidence type="ECO:0000256" key="9">
    <source>
        <dbReference type="ARBA" id="ARBA00023303"/>
    </source>
</evidence>
<evidence type="ECO:0000256" key="7">
    <source>
        <dbReference type="ARBA" id="ARBA00023173"/>
    </source>
</evidence>
<dbReference type="Proteomes" id="UP000570514">
    <property type="component" value="Unassembled WGS sequence"/>
</dbReference>
<evidence type="ECO:0000256" key="8">
    <source>
        <dbReference type="ARBA" id="ARBA00023214"/>
    </source>
</evidence>
<dbReference type="GO" id="GO:0034707">
    <property type="term" value="C:chloride channel complex"/>
    <property type="evidence" value="ECO:0007669"/>
    <property type="project" value="UniProtKB-KW"/>
</dbReference>
<feature type="transmembrane region" description="Helical" evidence="10">
    <location>
        <begin position="122"/>
        <end position="140"/>
    </location>
</feature>
<proteinExistence type="predicted"/>
<feature type="transmembrane region" description="Helical" evidence="10">
    <location>
        <begin position="323"/>
        <end position="345"/>
    </location>
</feature>
<dbReference type="InterPro" id="IPR001807">
    <property type="entry name" value="ClC"/>
</dbReference>
<feature type="transmembrane region" description="Helical" evidence="10">
    <location>
        <begin position="280"/>
        <end position="303"/>
    </location>
</feature>
<dbReference type="PANTHER" id="PTHR43427">
    <property type="entry name" value="CHLORIDE CHANNEL PROTEIN CLC-E"/>
    <property type="match status" value="1"/>
</dbReference>
<dbReference type="InterPro" id="IPR050368">
    <property type="entry name" value="ClC-type_chloride_channel"/>
</dbReference>
<feature type="transmembrane region" description="Helical" evidence="10">
    <location>
        <begin position="203"/>
        <end position="221"/>
    </location>
</feature>
<comment type="caution">
    <text evidence="11">The sequence shown here is derived from an EMBL/GenBank/DDBJ whole genome shotgun (WGS) entry which is preliminary data.</text>
</comment>
<evidence type="ECO:0000256" key="5">
    <source>
        <dbReference type="ARBA" id="ARBA00023065"/>
    </source>
</evidence>
<dbReference type="RefSeq" id="WP_167083615.1">
    <property type="nucleotide sequence ID" value="NZ_BAAADC010000001.1"/>
</dbReference>
<keyword evidence="4 10" id="KW-1133">Transmembrane helix</keyword>
<evidence type="ECO:0000256" key="3">
    <source>
        <dbReference type="ARBA" id="ARBA00022692"/>
    </source>
</evidence>
<feature type="transmembrane region" description="Helical" evidence="10">
    <location>
        <begin position="371"/>
        <end position="395"/>
    </location>
</feature>
<dbReference type="Pfam" id="PF00654">
    <property type="entry name" value="Voltage_CLC"/>
    <property type="match status" value="1"/>
</dbReference>
<keyword evidence="3 10" id="KW-0812">Transmembrane</keyword>
<reference evidence="11 12" key="1">
    <citation type="submission" date="2020-03" db="EMBL/GenBank/DDBJ databases">
        <title>Genomic Encyclopedia of Type Strains, Phase IV (KMG-IV): sequencing the most valuable type-strain genomes for metagenomic binning, comparative biology and taxonomic classification.</title>
        <authorList>
            <person name="Goeker M."/>
        </authorList>
    </citation>
    <scope>NUCLEOTIDE SEQUENCE [LARGE SCALE GENOMIC DNA]</scope>
    <source>
        <strain evidence="11 12">DSM 19867</strain>
    </source>
</reference>
<comment type="subcellular location">
    <subcellularLocation>
        <location evidence="1">Membrane</location>
        <topology evidence="1">Multi-pass membrane protein</topology>
    </subcellularLocation>
</comment>
<sequence length="441" mass="45968">MFASFRKALLARAFNPHHQRLLLLHSVKWRQRLTFLIGGLAVGLTAVGLALGSDAAQAIFRSQIAKWPYLPLIVTPLGFVLALFLTLRFFPNCQGSGIPQAIAARASTDWEHRSTLVGLRPAIGKVFLTLFGLLVGASTGREGPTVQVGASTMFLAGYLSPQRQSGLILAGSAAGVAAAFNTPLAGIVFAIEEMSRSFEMRTSGLIIAAVIIAGLTAQALMGNYTYFGYTVASLPIGTAWIAVPVCAVVGDLAGGGFSWLLVSGVGCLPVRWRSWISAHPVLFAGLCGFGLALCGLASGSAVYGTGYDQAKMVLHHSGTLSLLYAPLKLIATALSSLSGIPGGIFSPSLSIGAGIGADVAHFFHHAAPGPIVLLGMVAYFTGVVRAPITGFVIVSEMTGDHGMLVPLMTTALLANLVAGAINRDGVYHLLAARFHQKSTAE</sequence>
<feature type="transmembrane region" description="Helical" evidence="10">
    <location>
        <begin position="241"/>
        <end position="268"/>
    </location>
</feature>
<keyword evidence="9" id="KW-0407">Ion channel</keyword>
<organism evidence="11 12">
    <name type="scientific">Rhizomicrobium palustre</name>
    <dbReference type="NCBI Taxonomy" id="189966"/>
    <lineage>
        <taxon>Bacteria</taxon>
        <taxon>Pseudomonadati</taxon>
        <taxon>Pseudomonadota</taxon>
        <taxon>Alphaproteobacteria</taxon>
        <taxon>Micropepsales</taxon>
        <taxon>Micropepsaceae</taxon>
        <taxon>Rhizomicrobium</taxon>
    </lineage>
</organism>
<evidence type="ECO:0000256" key="4">
    <source>
        <dbReference type="ARBA" id="ARBA00022989"/>
    </source>
</evidence>
<dbReference type="SUPFAM" id="SSF81340">
    <property type="entry name" value="Clc chloride channel"/>
    <property type="match status" value="1"/>
</dbReference>
<dbReference type="PRINTS" id="PR00762">
    <property type="entry name" value="CLCHANNEL"/>
</dbReference>
<keyword evidence="12" id="KW-1185">Reference proteome</keyword>
<keyword evidence="6 10" id="KW-0472">Membrane</keyword>
<dbReference type="EMBL" id="JAASRM010000001">
    <property type="protein sequence ID" value="NIK89535.1"/>
    <property type="molecule type" value="Genomic_DNA"/>
</dbReference>
<evidence type="ECO:0000313" key="12">
    <source>
        <dbReference type="Proteomes" id="UP000570514"/>
    </source>
</evidence>
<keyword evidence="5" id="KW-0406">Ion transport</keyword>
<dbReference type="PANTHER" id="PTHR43427:SF6">
    <property type="entry name" value="CHLORIDE CHANNEL PROTEIN CLC-E"/>
    <property type="match status" value="1"/>
</dbReference>
<evidence type="ECO:0000313" key="11">
    <source>
        <dbReference type="EMBL" id="NIK89535.1"/>
    </source>
</evidence>
<dbReference type="InterPro" id="IPR014743">
    <property type="entry name" value="Cl-channel_core"/>
</dbReference>
<evidence type="ECO:0000256" key="1">
    <source>
        <dbReference type="ARBA" id="ARBA00004141"/>
    </source>
</evidence>
<dbReference type="CDD" id="cd01034">
    <property type="entry name" value="EriC_like"/>
    <property type="match status" value="1"/>
</dbReference>
<keyword evidence="2" id="KW-0813">Transport</keyword>
<evidence type="ECO:0000256" key="10">
    <source>
        <dbReference type="SAM" id="Phobius"/>
    </source>
</evidence>
<keyword evidence="7" id="KW-0869">Chloride channel</keyword>
<dbReference type="AlphaFoldDB" id="A0A846N227"/>
<feature type="transmembrane region" description="Helical" evidence="10">
    <location>
        <begin position="401"/>
        <end position="421"/>
    </location>
</feature>
<evidence type="ECO:0000256" key="2">
    <source>
        <dbReference type="ARBA" id="ARBA00022448"/>
    </source>
</evidence>
<dbReference type="Gene3D" id="1.10.3080.10">
    <property type="entry name" value="Clc chloride channel"/>
    <property type="match status" value="1"/>
</dbReference>
<protein>
    <submittedName>
        <fullName evidence="11">H+/Cl- antiporter ClcA</fullName>
    </submittedName>
</protein>
<accession>A0A846N227</accession>
<feature type="transmembrane region" description="Helical" evidence="10">
    <location>
        <begin position="167"/>
        <end position="191"/>
    </location>
</feature>
<dbReference type="GO" id="GO:0005254">
    <property type="term" value="F:chloride channel activity"/>
    <property type="evidence" value="ECO:0007669"/>
    <property type="project" value="UniProtKB-KW"/>
</dbReference>
<feature type="transmembrane region" description="Helical" evidence="10">
    <location>
        <begin position="68"/>
        <end position="90"/>
    </location>
</feature>